<name>A0AAN9EF76_CROPI</name>
<evidence type="ECO:0008006" key="3">
    <source>
        <dbReference type="Google" id="ProtNLM"/>
    </source>
</evidence>
<reference evidence="1 2" key="1">
    <citation type="submission" date="2024-01" db="EMBL/GenBank/DDBJ databases">
        <title>The genomes of 5 underutilized Papilionoideae crops provide insights into root nodulation and disease resistanc.</title>
        <authorList>
            <person name="Yuan L."/>
        </authorList>
    </citation>
    <scope>NUCLEOTIDE SEQUENCE [LARGE SCALE GENOMIC DNA]</scope>
    <source>
        <strain evidence="1">ZHUSHIDOU_FW_LH</strain>
        <tissue evidence="1">Leaf</tissue>
    </source>
</reference>
<dbReference type="EMBL" id="JAYWIO010000006">
    <property type="protein sequence ID" value="KAK7255859.1"/>
    <property type="molecule type" value="Genomic_DNA"/>
</dbReference>
<evidence type="ECO:0000313" key="2">
    <source>
        <dbReference type="Proteomes" id="UP001372338"/>
    </source>
</evidence>
<dbReference type="PANTHER" id="PTHR46872">
    <property type="entry name" value="DNA BINDING PROTEIN"/>
    <property type="match status" value="1"/>
</dbReference>
<evidence type="ECO:0000313" key="1">
    <source>
        <dbReference type="EMBL" id="KAK7255859.1"/>
    </source>
</evidence>
<proteinExistence type="predicted"/>
<keyword evidence="2" id="KW-1185">Reference proteome</keyword>
<dbReference type="Proteomes" id="UP001372338">
    <property type="component" value="Unassembled WGS sequence"/>
</dbReference>
<organism evidence="1 2">
    <name type="scientific">Crotalaria pallida</name>
    <name type="common">Smooth rattlebox</name>
    <name type="synonym">Crotalaria striata</name>
    <dbReference type="NCBI Taxonomy" id="3830"/>
    <lineage>
        <taxon>Eukaryota</taxon>
        <taxon>Viridiplantae</taxon>
        <taxon>Streptophyta</taxon>
        <taxon>Embryophyta</taxon>
        <taxon>Tracheophyta</taxon>
        <taxon>Spermatophyta</taxon>
        <taxon>Magnoliopsida</taxon>
        <taxon>eudicotyledons</taxon>
        <taxon>Gunneridae</taxon>
        <taxon>Pentapetalae</taxon>
        <taxon>rosids</taxon>
        <taxon>fabids</taxon>
        <taxon>Fabales</taxon>
        <taxon>Fabaceae</taxon>
        <taxon>Papilionoideae</taxon>
        <taxon>50 kb inversion clade</taxon>
        <taxon>genistoids sensu lato</taxon>
        <taxon>core genistoids</taxon>
        <taxon>Crotalarieae</taxon>
        <taxon>Crotalaria</taxon>
    </lineage>
</organism>
<dbReference type="PANTHER" id="PTHR46872:SF10">
    <property type="entry name" value="MYB-LIKE DOMAIN-CONTAINING PROTEIN"/>
    <property type="match status" value="1"/>
</dbReference>
<accession>A0AAN9EF76</accession>
<dbReference type="AlphaFoldDB" id="A0AAN9EF76"/>
<protein>
    <recommendedName>
        <fullName evidence="3">ELM2 domain-containing protein</fullName>
    </recommendedName>
</protein>
<sequence length="261" mass="30599">MIKTSIKENPNTKLFKELKSSINEDFDDPKRSLYSLSSKKEDMQIIKPLSSRGYHYPRLVIPIGPRFQAEIPQWEDITNIRPCIDDDFKWFNCEIWSMPDIKESNIEGVGKGRHQTCSCDFPRSVDCVKLHIDEARKLLQLEIGTTFSSWNFDEMGEDVSKSWTLEEQKEFDSLTRLISLSDDMDFWKVAREKFPFKSLKSMINYYYNVCIPKRISMETRASFGIVDSDDDKVMDYKKEDVDSTIGIHAVPIFNFRKSNYF</sequence>
<gene>
    <name evidence="1" type="ORF">RIF29_29283</name>
</gene>
<comment type="caution">
    <text evidence="1">The sequence shown here is derived from an EMBL/GenBank/DDBJ whole genome shotgun (WGS) entry which is preliminary data.</text>
</comment>